<dbReference type="PANTHER" id="PTHR30482">
    <property type="entry name" value="HIGH-AFFINITY BRANCHED-CHAIN AMINO ACID TRANSPORT SYSTEM PERMEASE"/>
    <property type="match status" value="1"/>
</dbReference>
<keyword evidence="4 6" id="KW-1133">Transmembrane helix</keyword>
<reference evidence="7 8" key="1">
    <citation type="journal article" date="2019" name="Int. J. Syst. Evol. Microbiol.">
        <title>The Global Catalogue of Microorganisms (GCM) 10K type strain sequencing project: providing services to taxonomists for standard genome sequencing and annotation.</title>
        <authorList>
            <consortium name="The Broad Institute Genomics Platform"/>
            <consortium name="The Broad Institute Genome Sequencing Center for Infectious Disease"/>
            <person name="Wu L."/>
            <person name="Ma J."/>
        </authorList>
    </citation>
    <scope>NUCLEOTIDE SEQUENCE [LARGE SCALE GENOMIC DNA]</scope>
    <source>
        <strain evidence="7 8">NBRC 111368</strain>
    </source>
</reference>
<evidence type="ECO:0000256" key="6">
    <source>
        <dbReference type="SAM" id="Phobius"/>
    </source>
</evidence>
<comment type="subcellular location">
    <subcellularLocation>
        <location evidence="1">Cell membrane</location>
        <topology evidence="1">Multi-pass membrane protein</topology>
    </subcellularLocation>
</comment>
<name>A0ABD5RXP6_9EURY</name>
<evidence type="ECO:0000256" key="1">
    <source>
        <dbReference type="ARBA" id="ARBA00004651"/>
    </source>
</evidence>
<comment type="caution">
    <text evidence="7">The sequence shown here is derived from an EMBL/GenBank/DDBJ whole genome shotgun (WGS) entry which is preliminary data.</text>
</comment>
<feature type="transmembrane region" description="Helical" evidence="6">
    <location>
        <begin position="122"/>
        <end position="141"/>
    </location>
</feature>
<dbReference type="CDD" id="cd06581">
    <property type="entry name" value="TM_PBP1_LivM_like"/>
    <property type="match status" value="1"/>
</dbReference>
<dbReference type="GO" id="GO:0005886">
    <property type="term" value="C:plasma membrane"/>
    <property type="evidence" value="ECO:0007669"/>
    <property type="project" value="UniProtKB-SubCell"/>
</dbReference>
<feature type="transmembrane region" description="Helical" evidence="6">
    <location>
        <begin position="18"/>
        <end position="40"/>
    </location>
</feature>
<keyword evidence="8" id="KW-1185">Reference proteome</keyword>
<keyword evidence="2" id="KW-1003">Cell membrane</keyword>
<feature type="transmembrane region" description="Helical" evidence="6">
    <location>
        <begin position="47"/>
        <end position="80"/>
    </location>
</feature>
<evidence type="ECO:0000313" key="7">
    <source>
        <dbReference type="EMBL" id="MFC6723971.1"/>
    </source>
</evidence>
<accession>A0ABD5RXP6</accession>
<feature type="transmembrane region" description="Helical" evidence="6">
    <location>
        <begin position="257"/>
        <end position="282"/>
    </location>
</feature>
<evidence type="ECO:0000313" key="8">
    <source>
        <dbReference type="Proteomes" id="UP001596328"/>
    </source>
</evidence>
<dbReference type="InterPro" id="IPR001851">
    <property type="entry name" value="ABC_transp_permease"/>
</dbReference>
<dbReference type="Proteomes" id="UP001596328">
    <property type="component" value="Unassembled WGS sequence"/>
</dbReference>
<evidence type="ECO:0000256" key="2">
    <source>
        <dbReference type="ARBA" id="ARBA00022475"/>
    </source>
</evidence>
<dbReference type="EMBL" id="JBHSWU010000077">
    <property type="protein sequence ID" value="MFC6723971.1"/>
    <property type="molecule type" value="Genomic_DNA"/>
</dbReference>
<feature type="transmembrane region" description="Helical" evidence="6">
    <location>
        <begin position="92"/>
        <end position="115"/>
    </location>
</feature>
<evidence type="ECO:0000256" key="3">
    <source>
        <dbReference type="ARBA" id="ARBA00022692"/>
    </source>
</evidence>
<evidence type="ECO:0000256" key="4">
    <source>
        <dbReference type="ARBA" id="ARBA00022989"/>
    </source>
</evidence>
<dbReference type="AlphaFoldDB" id="A0ABD5RXP6"/>
<organism evidence="7 8">
    <name type="scientific">Halobium palmae</name>
    <dbReference type="NCBI Taxonomy" id="1776492"/>
    <lineage>
        <taxon>Archaea</taxon>
        <taxon>Methanobacteriati</taxon>
        <taxon>Methanobacteriota</taxon>
        <taxon>Stenosarchaea group</taxon>
        <taxon>Halobacteria</taxon>
        <taxon>Halobacteriales</taxon>
        <taxon>Haloferacaceae</taxon>
        <taxon>Halobium</taxon>
    </lineage>
</organism>
<feature type="transmembrane region" description="Helical" evidence="6">
    <location>
        <begin position="220"/>
        <end position="245"/>
    </location>
</feature>
<feature type="transmembrane region" description="Helical" evidence="6">
    <location>
        <begin position="289"/>
        <end position="309"/>
    </location>
</feature>
<sequence>MTESVSAVRRYLTDESRLWIAGVFALALVVVPLVADGYFVGILTKAIIFGLFAISVDIALGYTGLITLAPAAFFGIGAYTVAKLVVDYDASFWLGFPVTIVLAAFVALCIGYVPIKRRIGEVYFVLFTMAFGVIVYDFTFVTTSFTGGSNGISYVSPPELFGVSLASTVPYYYFSLLFVGLIVGLLYVLLRSDYGSVLHATHQNELRMRYLGYDTDREKLLAWIISAVTSSLAGAIYIGTVGIASPSLMEFAFTGEVIIWVVVGGAGTFVGPFIAAFVLTFLEDYLGSLWAEGYLIVLGLLFVAFIFLLPEGVMGRLRSGSD</sequence>
<proteinExistence type="predicted"/>
<evidence type="ECO:0000256" key="5">
    <source>
        <dbReference type="ARBA" id="ARBA00023136"/>
    </source>
</evidence>
<keyword evidence="5 6" id="KW-0472">Membrane</keyword>
<protein>
    <submittedName>
        <fullName evidence="7">Branched-chain amino acid ABC transporter permease</fullName>
    </submittedName>
</protein>
<feature type="transmembrane region" description="Helical" evidence="6">
    <location>
        <begin position="171"/>
        <end position="190"/>
    </location>
</feature>
<dbReference type="PANTHER" id="PTHR30482:SF17">
    <property type="entry name" value="ABC TRANSPORTER ATP-BINDING PROTEIN"/>
    <property type="match status" value="1"/>
</dbReference>
<dbReference type="Pfam" id="PF02653">
    <property type="entry name" value="BPD_transp_2"/>
    <property type="match status" value="1"/>
</dbReference>
<gene>
    <name evidence="7" type="ORF">ACFQE1_06210</name>
</gene>
<keyword evidence="3 6" id="KW-0812">Transmembrane</keyword>
<dbReference type="InterPro" id="IPR043428">
    <property type="entry name" value="LivM-like"/>
</dbReference>